<evidence type="ECO:0000313" key="1">
    <source>
        <dbReference type="EMBL" id="SDL56847.1"/>
    </source>
</evidence>
<evidence type="ECO:0000313" key="2">
    <source>
        <dbReference type="Proteomes" id="UP000183200"/>
    </source>
</evidence>
<dbReference type="Proteomes" id="UP000183200">
    <property type="component" value="Unassembled WGS sequence"/>
</dbReference>
<reference evidence="2" key="1">
    <citation type="submission" date="2016-10" db="EMBL/GenBank/DDBJ databases">
        <authorList>
            <person name="Varghese N."/>
            <person name="Submissions S."/>
        </authorList>
    </citation>
    <scope>NUCLEOTIDE SEQUENCE [LARGE SCALE GENOMIC DNA]</scope>
    <source>
        <strain evidence="2">DSM 19110</strain>
    </source>
</reference>
<proteinExistence type="predicted"/>
<organism evidence="1 2">
    <name type="scientific">Pedobacter steynii</name>
    <dbReference type="NCBI Taxonomy" id="430522"/>
    <lineage>
        <taxon>Bacteria</taxon>
        <taxon>Pseudomonadati</taxon>
        <taxon>Bacteroidota</taxon>
        <taxon>Sphingobacteriia</taxon>
        <taxon>Sphingobacteriales</taxon>
        <taxon>Sphingobacteriaceae</taxon>
        <taxon>Pedobacter</taxon>
    </lineage>
</organism>
<gene>
    <name evidence="1" type="ORF">SAMN05421820_101767</name>
</gene>
<keyword evidence="2" id="KW-1185">Reference proteome</keyword>
<dbReference type="EMBL" id="FNGY01000001">
    <property type="protein sequence ID" value="SDL56847.1"/>
    <property type="molecule type" value="Genomic_DNA"/>
</dbReference>
<accession>A0A1G9L556</accession>
<name>A0A1G9L556_9SPHI</name>
<dbReference type="AlphaFoldDB" id="A0A1G9L556"/>
<sequence length="35" mass="3974">MDGLNQETYQIFKYGAIRKQTTGNYADCPSFVVTN</sequence>
<protein>
    <submittedName>
        <fullName evidence="1">Uncharacterized protein</fullName>
    </submittedName>
</protein>